<dbReference type="OrthoDB" id="551323at2759"/>
<proteinExistence type="predicted"/>
<reference evidence="2" key="1">
    <citation type="journal article" date="2020" name="bioRxiv">
        <title>Comparative genomics of Chlamydomonas.</title>
        <authorList>
            <person name="Craig R.J."/>
            <person name="Hasan A.R."/>
            <person name="Ness R.W."/>
            <person name="Keightley P.D."/>
        </authorList>
    </citation>
    <scope>NUCLEOTIDE SEQUENCE</scope>
    <source>
        <strain evidence="2">CCAP 11/70</strain>
    </source>
</reference>
<feature type="compositionally biased region" description="Acidic residues" evidence="1">
    <location>
        <begin position="67"/>
        <end position="78"/>
    </location>
</feature>
<feature type="region of interest" description="Disordered" evidence="1">
    <location>
        <begin position="563"/>
        <end position="588"/>
    </location>
</feature>
<feature type="region of interest" description="Disordered" evidence="1">
    <location>
        <begin position="67"/>
        <end position="100"/>
    </location>
</feature>
<feature type="compositionally biased region" description="Polar residues" evidence="1">
    <location>
        <begin position="262"/>
        <end position="272"/>
    </location>
</feature>
<feature type="compositionally biased region" description="Low complexity" evidence="1">
    <location>
        <begin position="533"/>
        <end position="551"/>
    </location>
</feature>
<gene>
    <name evidence="2" type="ORF">HYH03_008807</name>
</gene>
<dbReference type="EMBL" id="JAEHOE010000041">
    <property type="protein sequence ID" value="KAG2492893.1"/>
    <property type="molecule type" value="Genomic_DNA"/>
</dbReference>
<sequence>MIEFRPALPTAVLPAGEMASGDPTVLVDITFRRSLMQQKTGQVTAHIAAACPIKASSPCPATILEEEEEEGAEHDEECGCTRALPTSGGIPSVGHPPLSLRWEPAATELPSSSPSSPLTPVSSCGGFSASGAGNGGSGGTPSRATTAAGAMASAATAARMHASRLFHRFRSSKRLSVEGKEAANSGSSGPGTPTATATAAPFLSSPVAGRSFRWSGPQPAGGIPKASGLNRSGSGNACWAAPDDGAAWPPAAEALRPLSRLVTSNQEQQSASAPRPVQTAQHTHHHRHHAAHNYYRPHARSCGSGSGSASGSGGGGSAGRSRPDSPRAGPVAVAPVTPQQGGSGGPAAQLVSPLPDSDVVLALQALKLAAQVYDNVWGPSSASADEQRRDVLLAAAEPLYRQAMAAARGIGHATLGSLVKQAVRRYCYPGYGAPEDALRVILELLTGCGYEGSGANSNNDGACACVSATASGAAAGVAGAAAAAAGTLPPQLQPQRFLPGPATPGPLPRSPLSRTSSDDTSLHGATGEGVSLASSVGTVPAGSSAGSASSSRTSLSSSLAIRVSRSSRASTGSGCIQEPASDASGSSGKLLQLLGRCRTG</sequence>
<evidence type="ECO:0000313" key="2">
    <source>
        <dbReference type="EMBL" id="KAG2492893.1"/>
    </source>
</evidence>
<name>A0A835Y1E2_9CHLO</name>
<dbReference type="Proteomes" id="UP000612055">
    <property type="component" value="Unassembled WGS sequence"/>
</dbReference>
<feature type="region of interest" description="Disordered" evidence="1">
    <location>
        <begin position="171"/>
        <end position="228"/>
    </location>
</feature>
<dbReference type="AlphaFoldDB" id="A0A835Y1E2"/>
<feature type="region of interest" description="Disordered" evidence="1">
    <location>
        <begin position="491"/>
        <end position="551"/>
    </location>
</feature>
<feature type="compositionally biased region" description="Low complexity" evidence="1">
    <location>
        <begin position="182"/>
        <end position="201"/>
    </location>
</feature>
<organism evidence="2 3">
    <name type="scientific">Edaphochlamys debaryana</name>
    <dbReference type="NCBI Taxonomy" id="47281"/>
    <lineage>
        <taxon>Eukaryota</taxon>
        <taxon>Viridiplantae</taxon>
        <taxon>Chlorophyta</taxon>
        <taxon>core chlorophytes</taxon>
        <taxon>Chlorophyceae</taxon>
        <taxon>CS clade</taxon>
        <taxon>Chlamydomonadales</taxon>
        <taxon>Chlamydomonadales incertae sedis</taxon>
        <taxon>Edaphochlamys</taxon>
    </lineage>
</organism>
<feature type="compositionally biased region" description="Low complexity" evidence="1">
    <location>
        <begin position="491"/>
        <end position="500"/>
    </location>
</feature>
<accession>A0A835Y1E2</accession>
<feature type="compositionally biased region" description="Basic residues" evidence="1">
    <location>
        <begin position="282"/>
        <end position="299"/>
    </location>
</feature>
<feature type="compositionally biased region" description="Gly residues" evidence="1">
    <location>
        <begin position="304"/>
        <end position="318"/>
    </location>
</feature>
<comment type="caution">
    <text evidence="2">The sequence shown here is derived from an EMBL/GenBank/DDBJ whole genome shotgun (WGS) entry which is preliminary data.</text>
</comment>
<evidence type="ECO:0000313" key="3">
    <source>
        <dbReference type="Proteomes" id="UP000612055"/>
    </source>
</evidence>
<protein>
    <submittedName>
        <fullName evidence="2">Uncharacterized protein</fullName>
    </submittedName>
</protein>
<feature type="region of interest" description="Disordered" evidence="1">
    <location>
        <begin position="262"/>
        <end position="349"/>
    </location>
</feature>
<keyword evidence="3" id="KW-1185">Reference proteome</keyword>
<evidence type="ECO:0000256" key="1">
    <source>
        <dbReference type="SAM" id="MobiDB-lite"/>
    </source>
</evidence>